<dbReference type="AlphaFoldDB" id="A0A8J3ZBA2"/>
<comment type="caution">
    <text evidence="5">The sequence shown here is derived from an EMBL/GenBank/DDBJ whole genome shotgun (WGS) entry which is preliminary data.</text>
</comment>
<dbReference type="PANTHER" id="PTHR48097">
    <property type="entry name" value="L-THREONINE ALDOLASE-RELATED"/>
    <property type="match status" value="1"/>
</dbReference>
<dbReference type="GO" id="GO:0006545">
    <property type="term" value="P:glycine biosynthetic process"/>
    <property type="evidence" value="ECO:0007669"/>
    <property type="project" value="TreeGrafter"/>
</dbReference>
<dbReference type="Gene3D" id="3.90.1150.10">
    <property type="entry name" value="Aspartate Aminotransferase, domain 1"/>
    <property type="match status" value="1"/>
</dbReference>
<dbReference type="InterPro" id="IPR015422">
    <property type="entry name" value="PyrdxlP-dep_Trfase_small"/>
</dbReference>
<keyword evidence="6" id="KW-1185">Reference proteome</keyword>
<comment type="similarity">
    <text evidence="2">Belongs to the threonine aldolase family.</text>
</comment>
<evidence type="ECO:0000256" key="1">
    <source>
        <dbReference type="ARBA" id="ARBA00001933"/>
    </source>
</evidence>
<dbReference type="InterPro" id="IPR015421">
    <property type="entry name" value="PyrdxlP-dep_Trfase_major"/>
</dbReference>
<evidence type="ECO:0000256" key="2">
    <source>
        <dbReference type="ARBA" id="ARBA00006966"/>
    </source>
</evidence>
<dbReference type="Gene3D" id="3.40.640.10">
    <property type="entry name" value="Type I PLP-dependent aspartate aminotransferase-like (Major domain)"/>
    <property type="match status" value="1"/>
</dbReference>
<reference evidence="5" key="1">
    <citation type="submission" date="2021-01" db="EMBL/GenBank/DDBJ databases">
        <title>Whole genome shotgun sequence of Virgisporangium aurantiacum NBRC 16421.</title>
        <authorList>
            <person name="Komaki H."/>
            <person name="Tamura T."/>
        </authorList>
    </citation>
    <scope>NUCLEOTIDE SEQUENCE</scope>
    <source>
        <strain evidence="5">NBRC 16421</strain>
    </source>
</reference>
<dbReference type="InterPro" id="IPR001597">
    <property type="entry name" value="ArAA_b-elim_lyase/Thr_aldolase"/>
</dbReference>
<dbReference type="GO" id="GO:0006567">
    <property type="term" value="P:L-threonine catabolic process"/>
    <property type="evidence" value="ECO:0007669"/>
    <property type="project" value="TreeGrafter"/>
</dbReference>
<feature type="domain" description="Aromatic amino acid beta-eliminating lyase/threonine aldolase" evidence="4">
    <location>
        <begin position="63"/>
        <end position="307"/>
    </location>
</feature>
<dbReference type="EMBL" id="BOPG01000062">
    <property type="protein sequence ID" value="GIJ60994.1"/>
    <property type="molecule type" value="Genomic_DNA"/>
</dbReference>
<dbReference type="SUPFAM" id="SSF53383">
    <property type="entry name" value="PLP-dependent transferases"/>
    <property type="match status" value="1"/>
</dbReference>
<dbReference type="GO" id="GO:0008732">
    <property type="term" value="F:L-allo-threonine aldolase activity"/>
    <property type="evidence" value="ECO:0007669"/>
    <property type="project" value="TreeGrafter"/>
</dbReference>
<organism evidence="5 6">
    <name type="scientific">Virgisporangium aurantiacum</name>
    <dbReference type="NCBI Taxonomy" id="175570"/>
    <lineage>
        <taxon>Bacteria</taxon>
        <taxon>Bacillati</taxon>
        <taxon>Actinomycetota</taxon>
        <taxon>Actinomycetes</taxon>
        <taxon>Micromonosporales</taxon>
        <taxon>Micromonosporaceae</taxon>
        <taxon>Virgisporangium</taxon>
    </lineage>
</organism>
<sequence length="381" mass="41065">MALPPPDTLLRTVRNKVRASNLPGSAAVTIRRSLFLHAPLRRKPHDVLTHMLDLVDADTPADGPDGPVAVLERRIAALLGTEAALFFPSGTMAQQVALRIHAERRGRRAFAAHPQTHLQVWEKLGYQVVHGLRFHPAGDRHRLMTGDDLAAVAEPLAAVVWELPQRDIGGQLPDWDDLCAQVSAVRDRGAAAHLDGARLWEAQTGYGRPHAEIAGLFDTIYVSLYKGLQGIRGAVLAADQVTIAEAAVWRSRLGGSIPDAWPLALAALAGLDTLLPRMPAFRDHAVAIAAAINADGVAHAWPDPPPTPMFHVHLPAAPSDVERAAAGLLAESGIQVFGYLRSAPDPLRCSFEISVGENAMEFSPKEVVGLVHRLLPESRPR</sequence>
<gene>
    <name evidence="5" type="ORF">Vau01_085100</name>
</gene>
<dbReference type="Pfam" id="PF01212">
    <property type="entry name" value="Beta_elim_lyase"/>
    <property type="match status" value="1"/>
</dbReference>
<evidence type="ECO:0000256" key="3">
    <source>
        <dbReference type="ARBA" id="ARBA00022898"/>
    </source>
</evidence>
<comment type="cofactor">
    <cofactor evidence="1">
        <name>pyridoxal 5'-phosphate</name>
        <dbReference type="ChEBI" id="CHEBI:597326"/>
    </cofactor>
</comment>
<evidence type="ECO:0000259" key="4">
    <source>
        <dbReference type="Pfam" id="PF01212"/>
    </source>
</evidence>
<keyword evidence="3" id="KW-0663">Pyridoxal phosphate</keyword>
<dbReference type="PANTHER" id="PTHR48097:SF9">
    <property type="entry name" value="L-THREONINE ALDOLASE"/>
    <property type="match status" value="1"/>
</dbReference>
<dbReference type="GO" id="GO:0005829">
    <property type="term" value="C:cytosol"/>
    <property type="evidence" value="ECO:0007669"/>
    <property type="project" value="TreeGrafter"/>
</dbReference>
<proteinExistence type="inferred from homology"/>
<name>A0A8J3ZBA2_9ACTN</name>
<dbReference type="Proteomes" id="UP000612585">
    <property type="component" value="Unassembled WGS sequence"/>
</dbReference>
<protein>
    <submittedName>
        <fullName evidence="5">Threonine aldolase</fullName>
    </submittedName>
</protein>
<evidence type="ECO:0000313" key="5">
    <source>
        <dbReference type="EMBL" id="GIJ60994.1"/>
    </source>
</evidence>
<accession>A0A8J3ZBA2</accession>
<evidence type="ECO:0000313" key="6">
    <source>
        <dbReference type="Proteomes" id="UP000612585"/>
    </source>
</evidence>
<dbReference type="InterPro" id="IPR015424">
    <property type="entry name" value="PyrdxlP-dep_Trfase"/>
</dbReference>